<proteinExistence type="predicted"/>
<dbReference type="InterPro" id="IPR013785">
    <property type="entry name" value="Aldolase_TIM"/>
</dbReference>
<dbReference type="SUPFAM" id="SSF56059">
    <property type="entry name" value="Glutathione synthetase ATP-binding domain-like"/>
    <property type="match status" value="1"/>
</dbReference>
<dbReference type="GO" id="GO:0004736">
    <property type="term" value="F:pyruvate carboxylase activity"/>
    <property type="evidence" value="ECO:0007669"/>
    <property type="project" value="UniProtKB-EC"/>
</dbReference>
<dbReference type="PROSITE" id="PS50968">
    <property type="entry name" value="BIOTINYL_LIPOYL"/>
    <property type="match status" value="1"/>
</dbReference>
<dbReference type="GO" id="GO:0005737">
    <property type="term" value="C:cytoplasm"/>
    <property type="evidence" value="ECO:0007669"/>
    <property type="project" value="TreeGrafter"/>
</dbReference>
<feature type="domain" description="Pyruvate carboxyltransferase" evidence="15">
    <location>
        <begin position="703"/>
        <end position="972"/>
    </location>
</feature>
<dbReference type="InterPro" id="IPR016185">
    <property type="entry name" value="PreATP-grasp_dom_sf"/>
</dbReference>
<keyword evidence="7 11" id="KW-0547">Nucleotide-binding</keyword>
<feature type="domain" description="ATP-grasp" evidence="13">
    <location>
        <begin position="290"/>
        <end position="489"/>
    </location>
</feature>
<dbReference type="GO" id="GO:0005524">
    <property type="term" value="F:ATP binding"/>
    <property type="evidence" value="ECO:0007669"/>
    <property type="project" value="UniProtKB-UniRule"/>
</dbReference>
<dbReference type="CDD" id="cd07937">
    <property type="entry name" value="DRE_TIM_PC_TC_5S"/>
    <property type="match status" value="1"/>
</dbReference>
<evidence type="ECO:0000256" key="1">
    <source>
        <dbReference type="ARBA" id="ARBA00001953"/>
    </source>
</evidence>
<sequence length="1328" mass="144739">RLSSRRRWGRRRGVSEAYRAAIGREEDRLAIHADVGRFGTDDPATWSMGDRLTFLELKFIDMLGSSIPKRSSVYRKLTLLEFKAAPRNFAIQDKQKKWKDDSAMHAPSPGGRTPNFGAAIMRVKFEVWPRGGNGRGRRSAFGSALSLPSCVRDAFPESHTCRDCLGEGRPFGKIMAANRGEIATRIMRAGSELGCGTVGIYSHEDRFTQHRYKADQAFQLNTDKSPVAAYLDIDTIVDLCCQHGVQAVHPGYGFLSENAGFAQKLEENGVKFIGPTVDNLNTFGDKTSAKELAIKAGVPVIVGSDDAFATPAQAEAWINSSPITYPVIVKAAMGGGGRGIRIVPTADDLDQMFRLASNEALNAFGDGRCFVEKYVDQPRHIEVQCLGDGTGNVIHLYDRDCSVQRRHQKVIETAPATGLPRDTRENIFQDACRLLSMNKYRNAGTVEFLVDKDGNHYFMEVNPRVQVEHTISEEVTGVDIVQTQIMIASGKTLPELGLSQESIMEPTSYAMQCRVTTENPALDFRPDTGTIDVFRMPAGFGIRLDDGPGFPGAKITPHYDSLLVKITAKARNRKEAAAKLKRALREFRVRGVTTNKSFLLNMLNNEEFMNGEITTGFIAANPDLMSPLKEKDRAQKLLAYIGEIVVNGTPKSLGAVGDAPSSVDPIVPSITPEHRQKKKSLKQIFDHEGPEAFAAAVRKNEGLLITDTTWRDAHQSLLATRLRTIDMLNIAQPTSVALQNAYSLECWGGATFDVSMRFLNECPWDRLMSLREAVPDIPFQMLLRGANAVGYTAYADNVVYDFCKMAKESGMDVFRVFDSINYLENMKLGIDAVGQAGGIVEAAVCYTGDVSDEKRGLYDLEYYLGFVRELEKCGIHVLAIKDMAGLLKPNAAHLLVGAIREEFPTLPIHVHSHDTAGTGVASMLAAANAGADAVDAATDALSGTTAQPSLGALVASTAGTDLDTGLDLHEVSKLNEYWEECRGLYAPFESGQKSGSADVYIHEMPGGQYTNLLYQSTQLGLTGQWSQVKTAYAAANRLLGDIIKVTPSSKVTGDLAQFLVANNLSEEEVIEKAEELSFPNSVIEYFQGYLGIPPFGFPEPLRSRVLKGRTIDGTDGLSCFEGRPGAQLPPYDFASSKTSLEDKWGADKISPHDIMSHALYPAVFDEFMLAKEEYGGVGCLDTRTFLTGMKVGQELDVSLEKGKNLIVKLISVGESDDEGVVHIQFELNGQPRSVHVKDKSSKVAETAKPKALQGVTGSVGASMPGVVLETKVSKGDEIRKGDPLVLMSAMKMETIITSPCDGTVKQVAVTAGDHLEGGDLVVEIEETI</sequence>
<evidence type="ECO:0000256" key="7">
    <source>
        <dbReference type="ARBA" id="ARBA00022741"/>
    </source>
</evidence>
<name>K0S261_THAOC</name>
<dbReference type="PROSITE" id="PS00188">
    <property type="entry name" value="BIOTIN"/>
    <property type="match status" value="1"/>
</dbReference>
<dbReference type="InterPro" id="IPR000891">
    <property type="entry name" value="PYR_CT"/>
</dbReference>
<evidence type="ECO:0000313" key="17">
    <source>
        <dbReference type="Proteomes" id="UP000266841"/>
    </source>
</evidence>
<dbReference type="NCBIfam" id="TIGR01235">
    <property type="entry name" value="pyruv_carbox"/>
    <property type="match status" value="1"/>
</dbReference>
<dbReference type="Proteomes" id="UP000266841">
    <property type="component" value="Unassembled WGS sequence"/>
</dbReference>
<dbReference type="InterPro" id="IPR011761">
    <property type="entry name" value="ATP-grasp"/>
</dbReference>
<dbReference type="eggNOG" id="KOG0369">
    <property type="taxonomic scope" value="Eukaryota"/>
</dbReference>
<dbReference type="GO" id="GO:0046872">
    <property type="term" value="F:metal ion binding"/>
    <property type="evidence" value="ECO:0007669"/>
    <property type="project" value="UniProtKB-KW"/>
</dbReference>
<evidence type="ECO:0000256" key="9">
    <source>
        <dbReference type="ARBA" id="ARBA00023267"/>
    </source>
</evidence>
<dbReference type="OrthoDB" id="196847at2759"/>
<dbReference type="SUPFAM" id="SSF51230">
    <property type="entry name" value="Single hybrid motif"/>
    <property type="match status" value="1"/>
</dbReference>
<accession>K0S261</accession>
<comment type="cofactor">
    <cofactor evidence="1">
        <name>biotin</name>
        <dbReference type="ChEBI" id="CHEBI:57586"/>
    </cofactor>
</comment>
<dbReference type="OMA" id="AEACICY"/>
<dbReference type="PROSITE" id="PS50975">
    <property type="entry name" value="ATP_GRASP"/>
    <property type="match status" value="1"/>
</dbReference>
<dbReference type="Gene3D" id="3.20.20.70">
    <property type="entry name" value="Aldolase class I"/>
    <property type="match status" value="1"/>
</dbReference>
<dbReference type="PROSITE" id="PS50991">
    <property type="entry name" value="PYR_CT"/>
    <property type="match status" value="1"/>
</dbReference>
<dbReference type="UniPathway" id="UPA00138"/>
<evidence type="ECO:0000256" key="6">
    <source>
        <dbReference type="ARBA" id="ARBA00022723"/>
    </source>
</evidence>
<evidence type="ECO:0000256" key="2">
    <source>
        <dbReference type="ARBA" id="ARBA00004742"/>
    </source>
</evidence>
<dbReference type="InterPro" id="IPR055268">
    <property type="entry name" value="PCB-like"/>
</dbReference>
<evidence type="ECO:0000259" key="15">
    <source>
        <dbReference type="PROSITE" id="PS50991"/>
    </source>
</evidence>
<dbReference type="PROSITE" id="PS00867">
    <property type="entry name" value="CPSASE_2"/>
    <property type="match status" value="1"/>
</dbReference>
<dbReference type="PROSITE" id="PS50979">
    <property type="entry name" value="BC"/>
    <property type="match status" value="1"/>
</dbReference>
<dbReference type="InterPro" id="IPR000089">
    <property type="entry name" value="Biotin_lipoyl"/>
</dbReference>
<organism evidence="16 17">
    <name type="scientific">Thalassiosira oceanica</name>
    <name type="common">Marine diatom</name>
    <dbReference type="NCBI Taxonomy" id="159749"/>
    <lineage>
        <taxon>Eukaryota</taxon>
        <taxon>Sar</taxon>
        <taxon>Stramenopiles</taxon>
        <taxon>Ochrophyta</taxon>
        <taxon>Bacillariophyta</taxon>
        <taxon>Coscinodiscophyceae</taxon>
        <taxon>Thalassiosirophycidae</taxon>
        <taxon>Thalassiosirales</taxon>
        <taxon>Thalassiosiraceae</taxon>
        <taxon>Thalassiosira</taxon>
    </lineage>
</organism>
<keyword evidence="6" id="KW-0479">Metal-binding</keyword>
<dbReference type="InterPro" id="IPR011053">
    <property type="entry name" value="Single_hybrid_motif"/>
</dbReference>
<dbReference type="InterPro" id="IPR011054">
    <property type="entry name" value="Rudment_hybrid_motif"/>
</dbReference>
<dbReference type="InterPro" id="IPR005482">
    <property type="entry name" value="Biotin_COase_C"/>
</dbReference>
<dbReference type="SUPFAM" id="SSF51569">
    <property type="entry name" value="Aldolase"/>
    <property type="match status" value="1"/>
</dbReference>
<dbReference type="InterPro" id="IPR005481">
    <property type="entry name" value="BC-like_N"/>
</dbReference>
<feature type="domain" description="Lipoyl-binding" evidence="12">
    <location>
        <begin position="1250"/>
        <end position="1325"/>
    </location>
</feature>
<dbReference type="Pfam" id="PF02436">
    <property type="entry name" value="PYC_OADA"/>
    <property type="match status" value="1"/>
</dbReference>
<comment type="caution">
    <text evidence="16">The sequence shown here is derived from an EMBL/GenBank/DDBJ whole genome shotgun (WGS) entry which is preliminary data.</text>
</comment>
<dbReference type="InterPro" id="IPR005479">
    <property type="entry name" value="CPAse_ATP-bd"/>
</dbReference>
<dbReference type="NCBIfam" id="NF006761">
    <property type="entry name" value="PRK09282.1"/>
    <property type="match status" value="1"/>
</dbReference>
<dbReference type="EC" id="6.4.1.1" evidence="3"/>
<evidence type="ECO:0000256" key="11">
    <source>
        <dbReference type="PROSITE-ProRule" id="PRU00409"/>
    </source>
</evidence>
<evidence type="ECO:0000256" key="3">
    <source>
        <dbReference type="ARBA" id="ARBA00013057"/>
    </source>
</evidence>
<dbReference type="EMBL" id="AGNL01021489">
    <property type="protein sequence ID" value="EJK60133.1"/>
    <property type="molecule type" value="Genomic_DNA"/>
</dbReference>
<dbReference type="PANTHER" id="PTHR43778:SF2">
    <property type="entry name" value="PYRUVATE CARBOXYLASE, MITOCHONDRIAL"/>
    <property type="match status" value="1"/>
</dbReference>
<dbReference type="InterPro" id="IPR003379">
    <property type="entry name" value="Carboxylase_cons_dom"/>
</dbReference>
<dbReference type="SUPFAM" id="SSF52440">
    <property type="entry name" value="PreATP-grasp domain"/>
    <property type="match status" value="1"/>
</dbReference>
<evidence type="ECO:0000256" key="10">
    <source>
        <dbReference type="ARBA" id="ARBA00023268"/>
    </source>
</evidence>
<dbReference type="InterPro" id="IPR005930">
    <property type="entry name" value="Pyruv_COase"/>
</dbReference>
<comment type="pathway">
    <text evidence="2">Carbohydrate biosynthesis; gluconeogenesis.</text>
</comment>
<dbReference type="SMART" id="SM00878">
    <property type="entry name" value="Biotin_carb_C"/>
    <property type="match status" value="1"/>
</dbReference>
<dbReference type="SUPFAM" id="SSF51246">
    <property type="entry name" value="Rudiment single hybrid motif"/>
    <property type="match status" value="1"/>
</dbReference>
<dbReference type="Pfam" id="PF00289">
    <property type="entry name" value="Biotin_carb_N"/>
    <property type="match status" value="1"/>
</dbReference>
<dbReference type="NCBIfam" id="NF009554">
    <property type="entry name" value="PRK12999.1"/>
    <property type="match status" value="1"/>
</dbReference>
<dbReference type="CDD" id="cd06850">
    <property type="entry name" value="biotinyl_domain"/>
    <property type="match status" value="1"/>
</dbReference>
<dbReference type="InterPro" id="IPR011764">
    <property type="entry name" value="Biotin_carboxylation_dom"/>
</dbReference>
<dbReference type="InterPro" id="IPR001882">
    <property type="entry name" value="Biotin_BS"/>
</dbReference>
<keyword evidence="5" id="KW-0436">Ligase</keyword>
<dbReference type="Gene3D" id="3.10.600.10">
    <property type="entry name" value="pyruvate carboxylase f1077a mutant domain"/>
    <property type="match status" value="1"/>
</dbReference>
<dbReference type="Pfam" id="PF00682">
    <property type="entry name" value="HMGL-like"/>
    <property type="match status" value="1"/>
</dbReference>
<dbReference type="SUPFAM" id="SSF89000">
    <property type="entry name" value="post-HMGL domain-like"/>
    <property type="match status" value="1"/>
</dbReference>
<evidence type="ECO:0000256" key="5">
    <source>
        <dbReference type="ARBA" id="ARBA00022598"/>
    </source>
</evidence>
<evidence type="ECO:0000259" key="14">
    <source>
        <dbReference type="PROSITE" id="PS50979"/>
    </source>
</evidence>
<feature type="non-terminal residue" evidence="16">
    <location>
        <position position="1"/>
    </location>
</feature>
<evidence type="ECO:0000256" key="4">
    <source>
        <dbReference type="ARBA" id="ARBA00022432"/>
    </source>
</evidence>
<dbReference type="FunFam" id="2.40.50.100:FF:000003">
    <property type="entry name" value="Acetyl-CoA carboxylase biotin carboxyl carrier protein"/>
    <property type="match status" value="1"/>
</dbReference>
<keyword evidence="9" id="KW-0092">Biotin</keyword>
<dbReference type="FunFam" id="3.20.20.70:FF:000033">
    <property type="entry name" value="Pyruvate carboxylase"/>
    <property type="match status" value="1"/>
</dbReference>
<dbReference type="PANTHER" id="PTHR43778">
    <property type="entry name" value="PYRUVATE CARBOXYLASE"/>
    <property type="match status" value="1"/>
</dbReference>
<feature type="domain" description="Biotin carboxylation" evidence="14">
    <location>
        <begin position="170"/>
        <end position="623"/>
    </location>
</feature>
<evidence type="ECO:0000256" key="8">
    <source>
        <dbReference type="ARBA" id="ARBA00022840"/>
    </source>
</evidence>
<keyword evidence="10" id="KW-0511">Multifunctional enzyme</keyword>
<keyword evidence="17" id="KW-1185">Reference proteome</keyword>
<dbReference type="Gene3D" id="3.30.470.20">
    <property type="entry name" value="ATP-grasp fold, B domain"/>
    <property type="match status" value="1"/>
</dbReference>
<protein>
    <recommendedName>
        <fullName evidence="3">pyruvate carboxylase</fullName>
        <ecNumber evidence="3">6.4.1.1</ecNumber>
    </recommendedName>
</protein>
<dbReference type="Pfam" id="PF02786">
    <property type="entry name" value="CPSase_L_D2"/>
    <property type="match status" value="1"/>
</dbReference>
<gene>
    <name evidence="16" type="ORF">THAOC_19570</name>
</gene>
<evidence type="ECO:0000259" key="12">
    <source>
        <dbReference type="PROSITE" id="PS50968"/>
    </source>
</evidence>
<keyword evidence="4" id="KW-0312">Gluconeogenesis</keyword>
<dbReference type="Pfam" id="PF02785">
    <property type="entry name" value="Biotin_carb_C"/>
    <property type="match status" value="1"/>
</dbReference>
<dbReference type="Gene3D" id="2.40.50.100">
    <property type="match status" value="1"/>
</dbReference>
<keyword evidence="8 11" id="KW-0067">ATP-binding</keyword>
<evidence type="ECO:0000259" key="13">
    <source>
        <dbReference type="PROSITE" id="PS50975"/>
    </source>
</evidence>
<dbReference type="GO" id="GO:0006094">
    <property type="term" value="P:gluconeogenesis"/>
    <property type="evidence" value="ECO:0007669"/>
    <property type="project" value="UniProtKB-UniPathway"/>
</dbReference>
<dbReference type="Pfam" id="PF00364">
    <property type="entry name" value="Biotin_lipoyl"/>
    <property type="match status" value="1"/>
</dbReference>
<reference evidence="16 17" key="1">
    <citation type="journal article" date="2012" name="Genome Biol.">
        <title>Genome and low-iron response of an oceanic diatom adapted to chronic iron limitation.</title>
        <authorList>
            <person name="Lommer M."/>
            <person name="Specht M."/>
            <person name="Roy A.S."/>
            <person name="Kraemer L."/>
            <person name="Andreson R."/>
            <person name="Gutowska M.A."/>
            <person name="Wolf J."/>
            <person name="Bergner S.V."/>
            <person name="Schilhabel M.B."/>
            <person name="Klostermeier U.C."/>
            <person name="Beiko R.G."/>
            <person name="Rosenstiel P."/>
            <person name="Hippler M."/>
            <person name="Laroche J."/>
        </authorList>
    </citation>
    <scope>NUCLEOTIDE SEQUENCE [LARGE SCALE GENOMIC DNA]</scope>
    <source>
        <strain evidence="16 17">CCMP1005</strain>
    </source>
</reference>
<dbReference type="PROSITE" id="PS00866">
    <property type="entry name" value="CPSASE_1"/>
    <property type="match status" value="1"/>
</dbReference>
<evidence type="ECO:0000313" key="16">
    <source>
        <dbReference type="EMBL" id="EJK60133.1"/>
    </source>
</evidence>